<dbReference type="EMBL" id="AY578156">
    <property type="protein sequence ID" value="AAS91744.1"/>
    <property type="molecule type" value="mRNA"/>
</dbReference>
<accession>Q6PUF6</accession>
<evidence type="ECO:0000313" key="1">
    <source>
        <dbReference type="EMBL" id="AAS91744.1"/>
    </source>
</evidence>
<feature type="non-terminal residue" evidence="1">
    <location>
        <position position="1"/>
    </location>
</feature>
<dbReference type="AlphaFoldDB" id="Q6PUF6"/>
<protein>
    <submittedName>
        <fullName evidence="1">Vascular endotheial growth factor 2</fullName>
    </submittedName>
</protein>
<reference evidence="1" key="1">
    <citation type="submission" date="2004-03" db="EMBL/GenBank/DDBJ databases">
        <title>Cloning the imprinted gene from pig.</title>
        <authorList>
            <person name="Choi Y.-J."/>
            <person name="Kwon D.-N."/>
            <person name="Kim J.-H."/>
        </authorList>
    </citation>
    <scope>NUCLEOTIDE SEQUENCE</scope>
</reference>
<name>Q6PUF6_PIG</name>
<feature type="non-terminal residue" evidence="1">
    <location>
        <position position="59"/>
    </location>
</feature>
<sequence length="59" mass="6904">KEDLAQDPHPKQSFLGRLSPKGLSRLQHLEHFHRLASLLVLQRCQLPRHCYFLEDEAIS</sequence>
<organism evidence="1">
    <name type="scientific">Sus scrofa</name>
    <name type="common">Pig</name>
    <dbReference type="NCBI Taxonomy" id="9823"/>
    <lineage>
        <taxon>Eukaryota</taxon>
        <taxon>Metazoa</taxon>
        <taxon>Chordata</taxon>
        <taxon>Craniata</taxon>
        <taxon>Vertebrata</taxon>
        <taxon>Euteleostomi</taxon>
        <taxon>Mammalia</taxon>
        <taxon>Eutheria</taxon>
        <taxon>Laurasiatheria</taxon>
        <taxon>Artiodactyla</taxon>
        <taxon>Suina</taxon>
        <taxon>Suidae</taxon>
        <taxon>Sus</taxon>
    </lineage>
</organism>
<proteinExistence type="evidence at transcript level"/>